<dbReference type="Gene3D" id="3.10.20.860">
    <property type="match status" value="1"/>
</dbReference>
<dbReference type="InterPro" id="IPR022452">
    <property type="entry name" value="MqsA"/>
</dbReference>
<proteinExistence type="predicted"/>
<dbReference type="CDD" id="cd00093">
    <property type="entry name" value="HTH_XRE"/>
    <property type="match status" value="1"/>
</dbReference>
<dbReference type="Pfam" id="PF15731">
    <property type="entry name" value="MqsA_antitoxin"/>
    <property type="match status" value="1"/>
</dbReference>
<dbReference type="InterPro" id="IPR032758">
    <property type="entry name" value="MqsA/HigA-2"/>
</dbReference>
<sequence>MNTQHCFICGAPDAMVRFEGRSETLRIKGLEQHIEDLSGWECQLCEDGMYDPECSERHAKASDELLHAARRMVGAELKRIRRKLHLTQKETVQLLSGGGHNAFSRYERGEITPPKPLMVLMRLLDRYPHLLADAKELAEGADLRNAFICTTHNQTQEALKAS</sequence>
<accession>A0A0W0I7F1</accession>
<dbReference type="Proteomes" id="UP000054197">
    <property type="component" value="Unassembled WGS sequence"/>
</dbReference>
<dbReference type="AlphaFoldDB" id="A0A0W0I7F1"/>
<organism evidence="1 2">
    <name type="scientific">Pseudomonas fluorescens ICMP 11288</name>
    <dbReference type="NCBI Taxonomy" id="1198309"/>
    <lineage>
        <taxon>Bacteria</taxon>
        <taxon>Pseudomonadati</taxon>
        <taxon>Pseudomonadota</taxon>
        <taxon>Gammaproteobacteria</taxon>
        <taxon>Pseudomonadales</taxon>
        <taxon>Pseudomonadaceae</taxon>
        <taxon>Pseudomonas</taxon>
    </lineage>
</organism>
<comment type="caution">
    <text evidence="1">The sequence shown here is derived from an EMBL/GenBank/DDBJ whole genome shotgun (WGS) entry which is preliminary data.</text>
</comment>
<evidence type="ECO:0000313" key="2">
    <source>
        <dbReference type="Proteomes" id="UP000054197"/>
    </source>
</evidence>
<dbReference type="InterPro" id="IPR001387">
    <property type="entry name" value="Cro/C1-type_HTH"/>
</dbReference>
<dbReference type="NCBIfam" id="TIGR03830">
    <property type="entry name" value="CxxCG_CxxCG_HTH"/>
    <property type="match status" value="1"/>
</dbReference>
<reference evidence="1 2" key="1">
    <citation type="submission" date="2015-09" db="EMBL/GenBank/DDBJ databases">
        <title>Genome sequence of ICMP 11288.</title>
        <authorList>
            <person name="Visnovsky S."/>
            <person name="Lu A."/>
            <person name="Panda P."/>
            <person name="Pitman A."/>
        </authorList>
    </citation>
    <scope>NUCLEOTIDE SEQUENCE [LARGE SCALE GENOMIC DNA]</scope>
    <source>
        <strain evidence="1 2">ICMP 11288</strain>
    </source>
</reference>
<protein>
    <submittedName>
        <fullName evidence="1">Transcriptional regulator</fullName>
    </submittedName>
</protein>
<dbReference type="EMBL" id="LKEF01000001">
    <property type="protein sequence ID" value="KTB68738.1"/>
    <property type="molecule type" value="Genomic_DNA"/>
</dbReference>
<gene>
    <name evidence="1" type="ORF">AO063_09750</name>
</gene>
<dbReference type="InterPro" id="IPR022453">
    <property type="entry name" value="Znf_MqsA-type"/>
</dbReference>
<dbReference type="InterPro" id="IPR010982">
    <property type="entry name" value="Lambda_DNA-bd_dom_sf"/>
</dbReference>
<dbReference type="GO" id="GO:0003677">
    <property type="term" value="F:DNA binding"/>
    <property type="evidence" value="ECO:0007669"/>
    <property type="project" value="InterPro"/>
</dbReference>
<dbReference type="SUPFAM" id="SSF47413">
    <property type="entry name" value="lambda repressor-like DNA-binding domains"/>
    <property type="match status" value="1"/>
</dbReference>
<dbReference type="RefSeq" id="WP_058419371.1">
    <property type="nucleotide sequence ID" value="NZ_LKEF01000001.1"/>
</dbReference>
<dbReference type="Gene3D" id="1.10.260.40">
    <property type="entry name" value="lambda repressor-like DNA-binding domains"/>
    <property type="match status" value="1"/>
</dbReference>
<dbReference type="NCBIfam" id="TIGR03831">
    <property type="entry name" value="YgiT_finger"/>
    <property type="match status" value="1"/>
</dbReference>
<evidence type="ECO:0000313" key="1">
    <source>
        <dbReference type="EMBL" id="KTB68738.1"/>
    </source>
</evidence>
<name>A0A0W0I7F1_PSEFL</name>